<dbReference type="InterPro" id="IPR036047">
    <property type="entry name" value="F-box-like_dom_sf"/>
</dbReference>
<keyword evidence="3" id="KW-1185">Reference proteome</keyword>
<dbReference type="SUPFAM" id="SSF81383">
    <property type="entry name" value="F-box domain"/>
    <property type="match status" value="1"/>
</dbReference>
<dbReference type="PROSITE" id="PS50181">
    <property type="entry name" value="FBOX"/>
    <property type="match status" value="1"/>
</dbReference>
<dbReference type="Pfam" id="PF01344">
    <property type="entry name" value="Kelch_1"/>
    <property type="match status" value="1"/>
</dbReference>
<gene>
    <name evidence="2" type="ORF">MERR_LOCUS20067</name>
</gene>
<dbReference type="InterPro" id="IPR015915">
    <property type="entry name" value="Kelch-typ_b-propeller"/>
</dbReference>
<dbReference type="SMART" id="SM00256">
    <property type="entry name" value="FBOX"/>
    <property type="match status" value="1"/>
</dbReference>
<dbReference type="Pfam" id="PF00646">
    <property type="entry name" value="F-box"/>
    <property type="match status" value="1"/>
</dbReference>
<comment type="caution">
    <text evidence="2">The sequence shown here is derived from an EMBL/GenBank/DDBJ whole genome shotgun (WGS) entry which is preliminary data.</text>
</comment>
<dbReference type="AlphaFoldDB" id="A0A6D2IQV0"/>
<dbReference type="InterPro" id="IPR006652">
    <property type="entry name" value="Kelch_1"/>
</dbReference>
<dbReference type="EMBL" id="CACVBM020001129">
    <property type="protein sequence ID" value="CAA7032832.1"/>
    <property type="molecule type" value="Genomic_DNA"/>
</dbReference>
<proteinExistence type="predicted"/>
<name>A0A6D2IQV0_9BRAS</name>
<organism evidence="2 3">
    <name type="scientific">Microthlaspi erraticum</name>
    <dbReference type="NCBI Taxonomy" id="1685480"/>
    <lineage>
        <taxon>Eukaryota</taxon>
        <taxon>Viridiplantae</taxon>
        <taxon>Streptophyta</taxon>
        <taxon>Embryophyta</taxon>
        <taxon>Tracheophyta</taxon>
        <taxon>Spermatophyta</taxon>
        <taxon>Magnoliopsida</taxon>
        <taxon>eudicotyledons</taxon>
        <taxon>Gunneridae</taxon>
        <taxon>Pentapetalae</taxon>
        <taxon>rosids</taxon>
        <taxon>malvids</taxon>
        <taxon>Brassicales</taxon>
        <taxon>Brassicaceae</taxon>
        <taxon>Coluteocarpeae</taxon>
        <taxon>Microthlaspi</taxon>
    </lineage>
</organism>
<evidence type="ECO:0000313" key="2">
    <source>
        <dbReference type="EMBL" id="CAA7032832.1"/>
    </source>
</evidence>
<dbReference type="Proteomes" id="UP000467841">
    <property type="component" value="Unassembled WGS sequence"/>
</dbReference>
<evidence type="ECO:0000259" key="1">
    <source>
        <dbReference type="PROSITE" id="PS50181"/>
    </source>
</evidence>
<sequence length="151" mass="16502">MTTNPPAPPLLHQSSSPSLLSLPDEIIVDCLARISKSEYPSLCSVSKRFYSLLSSPETTRLDHKPEPQSLASINGKIKGESGLVPITPSSSDSPALFASTLVTVGPEIYHIGRQNKKKELSKAVHVFDCRTHTWRRAPGMTVGRKRADCCF</sequence>
<dbReference type="InterPro" id="IPR050354">
    <property type="entry name" value="F-box/kelch-repeat_ARATH"/>
</dbReference>
<dbReference type="Gene3D" id="2.120.10.80">
    <property type="entry name" value="Kelch-type beta propeller"/>
    <property type="match status" value="1"/>
</dbReference>
<protein>
    <recommendedName>
        <fullName evidence="1">F-box domain-containing protein</fullName>
    </recommendedName>
</protein>
<feature type="domain" description="F-box" evidence="1">
    <location>
        <begin position="16"/>
        <end position="63"/>
    </location>
</feature>
<dbReference type="OrthoDB" id="68328at2759"/>
<dbReference type="PANTHER" id="PTHR24414:SF161">
    <property type="entry name" value="F-BOX DOMAIN-CONTAINING PROTEIN"/>
    <property type="match status" value="1"/>
</dbReference>
<dbReference type="SUPFAM" id="SSF117281">
    <property type="entry name" value="Kelch motif"/>
    <property type="match status" value="1"/>
</dbReference>
<dbReference type="InterPro" id="IPR001810">
    <property type="entry name" value="F-box_dom"/>
</dbReference>
<dbReference type="PANTHER" id="PTHR24414">
    <property type="entry name" value="F-BOX/KELCH-REPEAT PROTEIN SKIP4"/>
    <property type="match status" value="1"/>
</dbReference>
<accession>A0A6D2IQV0</accession>
<reference evidence="2" key="1">
    <citation type="submission" date="2020-01" db="EMBL/GenBank/DDBJ databases">
        <authorList>
            <person name="Mishra B."/>
        </authorList>
    </citation>
    <scope>NUCLEOTIDE SEQUENCE [LARGE SCALE GENOMIC DNA]</scope>
</reference>
<evidence type="ECO:0000313" key="3">
    <source>
        <dbReference type="Proteomes" id="UP000467841"/>
    </source>
</evidence>